<feature type="region of interest" description="Disordered" evidence="1">
    <location>
        <begin position="171"/>
        <end position="191"/>
    </location>
</feature>
<dbReference type="Proteomes" id="UP000279236">
    <property type="component" value="Unassembled WGS sequence"/>
</dbReference>
<dbReference type="AlphaFoldDB" id="A0A427Y0P2"/>
<evidence type="ECO:0000313" key="2">
    <source>
        <dbReference type="EMBL" id="RSH84696.1"/>
    </source>
</evidence>
<evidence type="ECO:0000313" key="3">
    <source>
        <dbReference type="Proteomes" id="UP000279236"/>
    </source>
</evidence>
<organism evidence="2 3">
    <name type="scientific">Apiotrichum porosum</name>
    <dbReference type="NCBI Taxonomy" id="105984"/>
    <lineage>
        <taxon>Eukaryota</taxon>
        <taxon>Fungi</taxon>
        <taxon>Dikarya</taxon>
        <taxon>Basidiomycota</taxon>
        <taxon>Agaricomycotina</taxon>
        <taxon>Tremellomycetes</taxon>
        <taxon>Trichosporonales</taxon>
        <taxon>Trichosporonaceae</taxon>
        <taxon>Apiotrichum</taxon>
    </lineage>
</organism>
<evidence type="ECO:0000256" key="1">
    <source>
        <dbReference type="SAM" id="MobiDB-lite"/>
    </source>
</evidence>
<accession>A0A427Y0P2</accession>
<protein>
    <submittedName>
        <fullName evidence="2">Uncharacterized protein</fullName>
    </submittedName>
</protein>
<proteinExistence type="predicted"/>
<dbReference type="EMBL" id="RSCE01000003">
    <property type="protein sequence ID" value="RSH84696.1"/>
    <property type="molecule type" value="Genomic_DNA"/>
</dbReference>
<keyword evidence="3" id="KW-1185">Reference proteome</keyword>
<name>A0A427Y0P2_9TREE</name>
<dbReference type="GeneID" id="39590763"/>
<reference evidence="2 3" key="1">
    <citation type="submission" date="2018-11" db="EMBL/GenBank/DDBJ databases">
        <title>Genome sequence of Apiotrichum porosum DSM 27194.</title>
        <authorList>
            <person name="Aliyu H."/>
            <person name="Gorte O."/>
            <person name="Ochsenreither K."/>
        </authorList>
    </citation>
    <scope>NUCLEOTIDE SEQUENCE [LARGE SCALE GENOMIC DNA]</scope>
    <source>
        <strain evidence="2 3">DSM 27194</strain>
    </source>
</reference>
<gene>
    <name evidence="2" type="ORF">EHS24_006220</name>
</gene>
<sequence>MVSERYRAAPRACLHPCGCGSCVNVSPELCGGGYVVGLAVCAAQRYVPVFTGPSEASLAPAMFREAPTSGTEIGDVDSSIGDTEAGVSRSCGSVAVAFGIFVISFRPVLPFAVRFIPRVYMSVKWSVLAEIPFPHYLAVLEGSHAGRGPLQSQIDRGEFGVYLAARSRLREPAAQPPPPGTLPPPQPVPTLRPYRRDPAPYAIVSPPFGTAHVAEPATRPPLRSGVAVMRPAAIITPSPSPAPSRPVPLRPFPAAGALGRVQTYIDSRYSNIKAATASSSTDVVAAPASAATGANTTANPKRLQGTQLITAKRVIAQLTGPGRPARVRGSRVCLFGGTKRGAGRLDLPTSFVAKLDERLDAFYRRNRTSCATHEVLWTVQGDLTPQSVTLTATVVSRALCSGCSESGSDSEHVLPVARTCFFFSLADFPKPKQFKNRVKTLAMYQRAANVD</sequence>
<dbReference type="RefSeq" id="XP_028478144.1">
    <property type="nucleotide sequence ID" value="XM_028621692.1"/>
</dbReference>
<comment type="caution">
    <text evidence="2">The sequence shown here is derived from an EMBL/GenBank/DDBJ whole genome shotgun (WGS) entry which is preliminary data.</text>
</comment>
<feature type="compositionally biased region" description="Pro residues" evidence="1">
    <location>
        <begin position="174"/>
        <end position="190"/>
    </location>
</feature>